<dbReference type="AlphaFoldDB" id="A0A5B7GZX3"/>
<comment type="caution">
    <text evidence="2">The sequence shown here is derived from an EMBL/GenBank/DDBJ whole genome shotgun (WGS) entry which is preliminary data.</text>
</comment>
<evidence type="ECO:0000313" key="2">
    <source>
        <dbReference type="EMBL" id="MPC62627.1"/>
    </source>
</evidence>
<evidence type="ECO:0000313" key="3">
    <source>
        <dbReference type="Proteomes" id="UP000324222"/>
    </source>
</evidence>
<accession>A0A5B7GZX3</accession>
<protein>
    <submittedName>
        <fullName evidence="2">Uncharacterized protein</fullName>
    </submittedName>
</protein>
<reference evidence="2 3" key="1">
    <citation type="submission" date="2019-05" db="EMBL/GenBank/DDBJ databases">
        <title>Another draft genome of Portunus trituberculatus and its Hox gene families provides insights of decapod evolution.</title>
        <authorList>
            <person name="Jeong J.-H."/>
            <person name="Song I."/>
            <person name="Kim S."/>
            <person name="Choi T."/>
            <person name="Kim D."/>
            <person name="Ryu S."/>
            <person name="Kim W."/>
        </authorList>
    </citation>
    <scope>NUCLEOTIDE SEQUENCE [LARGE SCALE GENOMIC DNA]</scope>
    <source>
        <tissue evidence="2">Muscle</tissue>
    </source>
</reference>
<gene>
    <name evidence="2" type="ORF">E2C01_056716</name>
</gene>
<name>A0A5B7GZX3_PORTR</name>
<keyword evidence="3" id="KW-1185">Reference proteome</keyword>
<sequence>MRKEAKQSNKSEQQNTFAPKNKRGARRGLPGVGQHCLGTSLVSSAFTAAEHFESQWSCGGPGRCQCNKRPNSAVMPSLSTLILQLVQHRFSIKEKHYTEIPGEPHHRGQFSISFVTDQRTSDAHFFAGVFPPCLANNFDDVRSVTVKRGLAAESRVGLSKARIPQVTVAWKRGRAGCGAAAWRASCLVHRKTNQCAE</sequence>
<organism evidence="2 3">
    <name type="scientific">Portunus trituberculatus</name>
    <name type="common">Swimming crab</name>
    <name type="synonym">Neptunus trituberculatus</name>
    <dbReference type="NCBI Taxonomy" id="210409"/>
    <lineage>
        <taxon>Eukaryota</taxon>
        <taxon>Metazoa</taxon>
        <taxon>Ecdysozoa</taxon>
        <taxon>Arthropoda</taxon>
        <taxon>Crustacea</taxon>
        <taxon>Multicrustacea</taxon>
        <taxon>Malacostraca</taxon>
        <taxon>Eumalacostraca</taxon>
        <taxon>Eucarida</taxon>
        <taxon>Decapoda</taxon>
        <taxon>Pleocyemata</taxon>
        <taxon>Brachyura</taxon>
        <taxon>Eubrachyura</taxon>
        <taxon>Portunoidea</taxon>
        <taxon>Portunidae</taxon>
        <taxon>Portuninae</taxon>
        <taxon>Portunus</taxon>
    </lineage>
</organism>
<feature type="region of interest" description="Disordered" evidence="1">
    <location>
        <begin position="1"/>
        <end position="30"/>
    </location>
</feature>
<dbReference type="EMBL" id="VSRR010019883">
    <property type="protein sequence ID" value="MPC62627.1"/>
    <property type="molecule type" value="Genomic_DNA"/>
</dbReference>
<dbReference type="Proteomes" id="UP000324222">
    <property type="component" value="Unassembled WGS sequence"/>
</dbReference>
<evidence type="ECO:0000256" key="1">
    <source>
        <dbReference type="SAM" id="MobiDB-lite"/>
    </source>
</evidence>
<proteinExistence type="predicted"/>